<keyword evidence="2" id="KW-1185">Reference proteome</keyword>
<name>A0A0C3F4C4_PILCF</name>
<dbReference type="AlphaFoldDB" id="A0A0C3F4C4"/>
<gene>
    <name evidence="1" type="ORF">PILCRDRAFT_827927</name>
</gene>
<organism evidence="1 2">
    <name type="scientific">Piloderma croceum (strain F 1598)</name>
    <dbReference type="NCBI Taxonomy" id="765440"/>
    <lineage>
        <taxon>Eukaryota</taxon>
        <taxon>Fungi</taxon>
        <taxon>Dikarya</taxon>
        <taxon>Basidiomycota</taxon>
        <taxon>Agaricomycotina</taxon>
        <taxon>Agaricomycetes</taxon>
        <taxon>Agaricomycetidae</taxon>
        <taxon>Atheliales</taxon>
        <taxon>Atheliaceae</taxon>
        <taxon>Piloderma</taxon>
    </lineage>
</organism>
<reference evidence="2" key="2">
    <citation type="submission" date="2015-01" db="EMBL/GenBank/DDBJ databases">
        <title>Evolutionary Origins and Diversification of the Mycorrhizal Mutualists.</title>
        <authorList>
            <consortium name="DOE Joint Genome Institute"/>
            <consortium name="Mycorrhizal Genomics Consortium"/>
            <person name="Kohler A."/>
            <person name="Kuo A."/>
            <person name="Nagy L.G."/>
            <person name="Floudas D."/>
            <person name="Copeland A."/>
            <person name="Barry K.W."/>
            <person name="Cichocki N."/>
            <person name="Veneault-Fourrey C."/>
            <person name="LaButti K."/>
            <person name="Lindquist E.A."/>
            <person name="Lipzen A."/>
            <person name="Lundell T."/>
            <person name="Morin E."/>
            <person name="Murat C."/>
            <person name="Riley R."/>
            <person name="Ohm R."/>
            <person name="Sun H."/>
            <person name="Tunlid A."/>
            <person name="Henrissat B."/>
            <person name="Grigoriev I.V."/>
            <person name="Hibbett D.S."/>
            <person name="Martin F."/>
        </authorList>
    </citation>
    <scope>NUCLEOTIDE SEQUENCE [LARGE SCALE GENOMIC DNA]</scope>
    <source>
        <strain evidence="2">F 1598</strain>
    </source>
</reference>
<dbReference type="EMBL" id="KN833056">
    <property type="protein sequence ID" value="KIM74726.1"/>
    <property type="molecule type" value="Genomic_DNA"/>
</dbReference>
<evidence type="ECO:0000313" key="2">
    <source>
        <dbReference type="Proteomes" id="UP000054166"/>
    </source>
</evidence>
<dbReference type="Proteomes" id="UP000054166">
    <property type="component" value="Unassembled WGS sequence"/>
</dbReference>
<sequence length="109" mass="11993">MRGKAVFKYVVVLKRNDKELIGATITTFNGATELPLNKVGKKEHWYPVSPATGHYEGLPQTDGTPAWVCINNVHIVTGPDPIPTLAGNTYSQEAIDLIITKLKEFSKDI</sequence>
<reference evidence="1 2" key="1">
    <citation type="submission" date="2014-04" db="EMBL/GenBank/DDBJ databases">
        <authorList>
            <consortium name="DOE Joint Genome Institute"/>
            <person name="Kuo A."/>
            <person name="Tarkka M."/>
            <person name="Buscot F."/>
            <person name="Kohler A."/>
            <person name="Nagy L.G."/>
            <person name="Floudas D."/>
            <person name="Copeland A."/>
            <person name="Barry K.W."/>
            <person name="Cichocki N."/>
            <person name="Veneault-Fourrey C."/>
            <person name="LaButti K."/>
            <person name="Lindquist E.A."/>
            <person name="Lipzen A."/>
            <person name="Lundell T."/>
            <person name="Morin E."/>
            <person name="Murat C."/>
            <person name="Sun H."/>
            <person name="Tunlid A."/>
            <person name="Henrissat B."/>
            <person name="Grigoriev I.V."/>
            <person name="Hibbett D.S."/>
            <person name="Martin F."/>
            <person name="Nordberg H.P."/>
            <person name="Cantor M.N."/>
            <person name="Hua S.X."/>
        </authorList>
    </citation>
    <scope>NUCLEOTIDE SEQUENCE [LARGE SCALE GENOMIC DNA]</scope>
    <source>
        <strain evidence="1 2">F 1598</strain>
    </source>
</reference>
<protein>
    <submittedName>
        <fullName evidence="1">Uncharacterized protein</fullName>
    </submittedName>
</protein>
<dbReference type="HOGENOM" id="CLU_2184970_0_0_1"/>
<dbReference type="InParanoid" id="A0A0C3F4C4"/>
<accession>A0A0C3F4C4</accession>
<proteinExistence type="predicted"/>
<evidence type="ECO:0000313" key="1">
    <source>
        <dbReference type="EMBL" id="KIM74726.1"/>
    </source>
</evidence>